<organism evidence="2">
    <name type="scientific">Caldithrix abyssi</name>
    <dbReference type="NCBI Taxonomy" id="187145"/>
    <lineage>
        <taxon>Bacteria</taxon>
        <taxon>Pseudomonadati</taxon>
        <taxon>Calditrichota</taxon>
        <taxon>Calditrichia</taxon>
        <taxon>Calditrichales</taxon>
        <taxon>Calditrichaceae</taxon>
        <taxon>Caldithrix</taxon>
    </lineage>
</organism>
<evidence type="ECO:0000256" key="1">
    <source>
        <dbReference type="SAM" id="SignalP"/>
    </source>
</evidence>
<comment type="caution">
    <text evidence="2">The sequence shown here is derived from an EMBL/GenBank/DDBJ whole genome shotgun (WGS) entry which is preliminary data.</text>
</comment>
<feature type="signal peptide" evidence="1">
    <location>
        <begin position="1"/>
        <end position="18"/>
    </location>
</feature>
<dbReference type="EMBL" id="DRLI01000145">
    <property type="protein sequence ID" value="HHM02116.1"/>
    <property type="molecule type" value="Genomic_DNA"/>
</dbReference>
<accession>A0A7V5RP82</accession>
<dbReference type="AlphaFoldDB" id="A0A7V5RP82"/>
<feature type="chain" id="PRO_5031119978" evidence="1">
    <location>
        <begin position="19"/>
        <end position="131"/>
    </location>
</feature>
<dbReference type="Proteomes" id="UP000885771">
    <property type="component" value="Unassembled WGS sequence"/>
</dbReference>
<proteinExistence type="predicted"/>
<name>A0A7V5RP82_CALAY</name>
<reference evidence="2" key="1">
    <citation type="journal article" date="2020" name="mSystems">
        <title>Genome- and Community-Level Interaction Insights into Carbon Utilization and Element Cycling Functions of Hydrothermarchaeota in Hydrothermal Sediment.</title>
        <authorList>
            <person name="Zhou Z."/>
            <person name="Liu Y."/>
            <person name="Xu W."/>
            <person name="Pan J."/>
            <person name="Luo Z.H."/>
            <person name="Li M."/>
        </authorList>
    </citation>
    <scope>NUCLEOTIDE SEQUENCE [LARGE SCALE GENOMIC DNA]</scope>
    <source>
        <strain evidence="2">HyVt-460</strain>
    </source>
</reference>
<dbReference type="Gene3D" id="2.60.40.10">
    <property type="entry name" value="Immunoglobulins"/>
    <property type="match status" value="1"/>
</dbReference>
<gene>
    <name evidence="2" type="ORF">ENJ15_03820</name>
</gene>
<sequence>MKKFILTALMILPLMAGGDVIFSEYSAQPEANKVVVSWVTSKEDGIKSFVVKRSMDNKSFIELTTISAKGPGYRYEYIDNDVLFKGTNVLYYKVACLSPTGDVIAETTTMNVLPNISGLFRTWGAIKAVFR</sequence>
<keyword evidence="1" id="KW-0732">Signal</keyword>
<protein>
    <submittedName>
        <fullName evidence="2">Uncharacterized protein</fullName>
    </submittedName>
</protein>
<dbReference type="InterPro" id="IPR013783">
    <property type="entry name" value="Ig-like_fold"/>
</dbReference>
<evidence type="ECO:0000313" key="2">
    <source>
        <dbReference type="EMBL" id="HHM02116.1"/>
    </source>
</evidence>